<keyword evidence="3" id="KW-1185">Reference proteome</keyword>
<proteinExistence type="predicted"/>
<feature type="compositionally biased region" description="Polar residues" evidence="1">
    <location>
        <begin position="24"/>
        <end position="34"/>
    </location>
</feature>
<comment type="caution">
    <text evidence="2">The sequence shown here is derived from an EMBL/GenBank/DDBJ whole genome shotgun (WGS) entry which is preliminary data.</text>
</comment>
<sequence>MVLWRRPCQIGGWPAGRPRRRADSTTITARTSRSGHGHDDVWRPAAIAVVLPTPPAPVPAHRRPAAQPPRSEPPARSPQSSPLPPQLLPSPPPPSSSPPSSSPPTRPTRARPIPVAGSRGHR</sequence>
<protein>
    <submittedName>
        <fullName evidence="2">Uncharacterized protein</fullName>
    </submittedName>
</protein>
<evidence type="ECO:0000313" key="2">
    <source>
        <dbReference type="EMBL" id="CAI6366119.1"/>
    </source>
</evidence>
<evidence type="ECO:0000256" key="1">
    <source>
        <dbReference type="SAM" id="MobiDB-lite"/>
    </source>
</evidence>
<dbReference type="Proteomes" id="UP001160148">
    <property type="component" value="Unassembled WGS sequence"/>
</dbReference>
<feature type="region of interest" description="Disordered" evidence="1">
    <location>
        <begin position="1"/>
        <end position="122"/>
    </location>
</feature>
<organism evidence="2 3">
    <name type="scientific">Macrosiphum euphorbiae</name>
    <name type="common">potato aphid</name>
    <dbReference type="NCBI Taxonomy" id="13131"/>
    <lineage>
        <taxon>Eukaryota</taxon>
        <taxon>Metazoa</taxon>
        <taxon>Ecdysozoa</taxon>
        <taxon>Arthropoda</taxon>
        <taxon>Hexapoda</taxon>
        <taxon>Insecta</taxon>
        <taxon>Pterygota</taxon>
        <taxon>Neoptera</taxon>
        <taxon>Paraneoptera</taxon>
        <taxon>Hemiptera</taxon>
        <taxon>Sternorrhyncha</taxon>
        <taxon>Aphidomorpha</taxon>
        <taxon>Aphidoidea</taxon>
        <taxon>Aphididae</taxon>
        <taxon>Macrosiphini</taxon>
        <taxon>Macrosiphum</taxon>
    </lineage>
</organism>
<feature type="compositionally biased region" description="Pro residues" evidence="1">
    <location>
        <begin position="66"/>
        <end position="106"/>
    </location>
</feature>
<accession>A0AAV0XCD7</accession>
<dbReference type="PRINTS" id="PR01217">
    <property type="entry name" value="PRICHEXTENSN"/>
</dbReference>
<gene>
    <name evidence="2" type="ORF">MEUPH1_LOCUS20741</name>
</gene>
<evidence type="ECO:0000313" key="3">
    <source>
        <dbReference type="Proteomes" id="UP001160148"/>
    </source>
</evidence>
<dbReference type="EMBL" id="CARXXK010000004">
    <property type="protein sequence ID" value="CAI6366119.1"/>
    <property type="molecule type" value="Genomic_DNA"/>
</dbReference>
<dbReference type="AlphaFoldDB" id="A0AAV0XCD7"/>
<reference evidence="2 3" key="1">
    <citation type="submission" date="2023-01" db="EMBL/GenBank/DDBJ databases">
        <authorList>
            <person name="Whitehead M."/>
        </authorList>
    </citation>
    <scope>NUCLEOTIDE SEQUENCE [LARGE SCALE GENOMIC DNA]</scope>
</reference>
<name>A0AAV0XCD7_9HEMI</name>